<dbReference type="Proteomes" id="UP000284407">
    <property type="component" value="Unassembled WGS sequence"/>
</dbReference>
<sequence length="341" mass="39123">MLNYAHIGLPKTGTTFLQNTLFPLHPEIHNIGKHGRPVDLPYNVRRLLFADLIDTPEYLFDAEQVARWITAERERVILSENGKRAFGLSCELLTNLIQGRVSLTERATRLASVMGKQTKIIFFVREQTSWLKSLYSTYVREGGLCVNFEDFCFHLCFEEDASAKANLFFDRIHQTYCNIFGTHQVLVIPYEELRNQPQATLNRICGFIDVSEQEFDTSTRYHERPSAQALGAMFALNRHWNFGLGGSRFKRLGGHRIEEAYAAYGINPPEYIEYEKVRHMFMYSSPQKIMDKAAKLRLDARPLTLNIPPAALEHLTSVLAPHNRALQEQTGVSLAEHNYIL</sequence>
<comment type="caution">
    <text evidence="1">The sequence shown here is derived from an EMBL/GenBank/DDBJ whole genome shotgun (WGS) entry which is preliminary data.</text>
</comment>
<proteinExistence type="predicted"/>
<gene>
    <name evidence="1" type="ORF">C8N30_3299</name>
</gene>
<dbReference type="RefSeq" id="WP_025061780.1">
    <property type="nucleotide sequence ID" value="NZ_RAQK01000002.1"/>
</dbReference>
<dbReference type="STRING" id="1443111.Z949_1196"/>
<evidence type="ECO:0000313" key="2">
    <source>
        <dbReference type="Proteomes" id="UP000284407"/>
    </source>
</evidence>
<evidence type="ECO:0000313" key="1">
    <source>
        <dbReference type="EMBL" id="RKE94185.1"/>
    </source>
</evidence>
<dbReference type="SUPFAM" id="SSF52540">
    <property type="entry name" value="P-loop containing nucleoside triphosphate hydrolases"/>
    <property type="match status" value="1"/>
</dbReference>
<reference evidence="1 2" key="1">
    <citation type="submission" date="2018-09" db="EMBL/GenBank/DDBJ databases">
        <title>Genomic Encyclopedia of Archaeal and Bacterial Type Strains, Phase II (KMG-II): from individual species to whole genera.</title>
        <authorList>
            <person name="Goeker M."/>
        </authorList>
    </citation>
    <scope>NUCLEOTIDE SEQUENCE [LARGE SCALE GENOMIC DNA]</scope>
    <source>
        <strain evidence="1 2">DSM 11458</strain>
    </source>
</reference>
<keyword evidence="2" id="KW-1185">Reference proteome</keyword>
<organism evidence="1 2">
    <name type="scientific">Sulfitobacter guttiformis</name>
    <dbReference type="NCBI Taxonomy" id="74349"/>
    <lineage>
        <taxon>Bacteria</taxon>
        <taxon>Pseudomonadati</taxon>
        <taxon>Pseudomonadota</taxon>
        <taxon>Alphaproteobacteria</taxon>
        <taxon>Rhodobacterales</taxon>
        <taxon>Roseobacteraceae</taxon>
        <taxon>Sulfitobacter</taxon>
    </lineage>
</organism>
<protein>
    <submittedName>
        <fullName evidence="1">Sulfotransferase family protein</fullName>
    </submittedName>
</protein>
<name>A0A420DJ01_9RHOB</name>
<keyword evidence="1" id="KW-0808">Transferase</keyword>
<dbReference type="EMBL" id="RAQK01000002">
    <property type="protein sequence ID" value="RKE94185.1"/>
    <property type="molecule type" value="Genomic_DNA"/>
</dbReference>
<dbReference type="Gene3D" id="3.40.50.300">
    <property type="entry name" value="P-loop containing nucleotide triphosphate hydrolases"/>
    <property type="match status" value="1"/>
</dbReference>
<dbReference type="Pfam" id="PF13469">
    <property type="entry name" value="Sulfotransfer_3"/>
    <property type="match status" value="1"/>
</dbReference>
<accession>A0A420DJ01</accession>
<dbReference type="InterPro" id="IPR027417">
    <property type="entry name" value="P-loop_NTPase"/>
</dbReference>
<dbReference type="GO" id="GO:0016740">
    <property type="term" value="F:transferase activity"/>
    <property type="evidence" value="ECO:0007669"/>
    <property type="project" value="UniProtKB-KW"/>
</dbReference>
<dbReference type="AlphaFoldDB" id="A0A420DJ01"/>